<dbReference type="InterPro" id="IPR003671">
    <property type="entry name" value="SPIN/Ssty"/>
</dbReference>
<evidence type="ECO:0000313" key="2">
    <source>
        <dbReference type="EMBL" id="KAJ8308917.1"/>
    </source>
</evidence>
<protein>
    <submittedName>
        <fullName evidence="2">Uncharacterized protein</fullName>
    </submittedName>
</protein>
<accession>A0ABQ9EUQ5</accession>
<proteinExistence type="inferred from homology"/>
<comment type="caution">
    <text evidence="2">The sequence shown here is derived from an EMBL/GenBank/DDBJ whole genome shotgun (WGS) entry which is preliminary data.</text>
</comment>
<sequence>MNVKLRFEDKDVRYWYKGYVISKVPGFMTWYNLKFEKDRAIYTYELEKDYSRGDLEILIAVDSDENDIDNACVDQSDRNEVEILKL</sequence>
<dbReference type="Gene3D" id="2.80.10.70">
    <property type="entry name" value="Spindlin/Ssty"/>
    <property type="match status" value="1"/>
</dbReference>
<comment type="similarity">
    <text evidence="1">Belongs to the SPIN/STSY family.</text>
</comment>
<evidence type="ECO:0000256" key="1">
    <source>
        <dbReference type="ARBA" id="ARBA00009467"/>
    </source>
</evidence>
<evidence type="ECO:0000313" key="3">
    <source>
        <dbReference type="Proteomes" id="UP001217089"/>
    </source>
</evidence>
<keyword evidence="3" id="KW-1185">Reference proteome</keyword>
<gene>
    <name evidence="2" type="ORF">KUTeg_013791</name>
</gene>
<dbReference type="InterPro" id="IPR042567">
    <property type="entry name" value="SPIN/Ssty_sf"/>
</dbReference>
<reference evidence="2 3" key="1">
    <citation type="submission" date="2022-12" db="EMBL/GenBank/DDBJ databases">
        <title>Chromosome-level genome of Tegillarca granosa.</title>
        <authorList>
            <person name="Kim J."/>
        </authorList>
    </citation>
    <scope>NUCLEOTIDE SEQUENCE [LARGE SCALE GENOMIC DNA]</scope>
    <source>
        <strain evidence="2">Teg-2019</strain>
        <tissue evidence="2">Adductor muscle</tissue>
    </source>
</reference>
<dbReference type="Proteomes" id="UP001217089">
    <property type="component" value="Unassembled WGS sequence"/>
</dbReference>
<dbReference type="Pfam" id="PF02513">
    <property type="entry name" value="Spin-Ssty"/>
    <property type="match status" value="1"/>
</dbReference>
<dbReference type="EMBL" id="JARBDR010000657">
    <property type="protein sequence ID" value="KAJ8308917.1"/>
    <property type="molecule type" value="Genomic_DNA"/>
</dbReference>
<name>A0ABQ9EUQ5_TEGGR</name>
<organism evidence="2 3">
    <name type="scientific">Tegillarca granosa</name>
    <name type="common">Malaysian cockle</name>
    <name type="synonym">Anadara granosa</name>
    <dbReference type="NCBI Taxonomy" id="220873"/>
    <lineage>
        <taxon>Eukaryota</taxon>
        <taxon>Metazoa</taxon>
        <taxon>Spiralia</taxon>
        <taxon>Lophotrochozoa</taxon>
        <taxon>Mollusca</taxon>
        <taxon>Bivalvia</taxon>
        <taxon>Autobranchia</taxon>
        <taxon>Pteriomorphia</taxon>
        <taxon>Arcoida</taxon>
        <taxon>Arcoidea</taxon>
        <taxon>Arcidae</taxon>
        <taxon>Tegillarca</taxon>
    </lineage>
</organism>